<feature type="transmembrane region" description="Helical" evidence="2">
    <location>
        <begin position="238"/>
        <end position="255"/>
    </location>
</feature>
<dbReference type="EMBL" id="JADBEO010000012">
    <property type="protein sequence ID" value="MDR4306438.1"/>
    <property type="molecule type" value="Genomic_DNA"/>
</dbReference>
<accession>A0ABU1DE95</accession>
<protein>
    <submittedName>
        <fullName evidence="3">AzlC family ABC transporter permease</fullName>
    </submittedName>
</protein>
<proteinExistence type="predicted"/>
<dbReference type="InterPro" id="IPR011606">
    <property type="entry name" value="Brnchd-chn_aa_trnsp_permease"/>
</dbReference>
<evidence type="ECO:0000256" key="1">
    <source>
        <dbReference type="SAM" id="MobiDB-lite"/>
    </source>
</evidence>
<dbReference type="RefSeq" id="WP_309390337.1">
    <property type="nucleotide sequence ID" value="NZ_JADBEO010000012.1"/>
</dbReference>
<keyword evidence="2" id="KW-1133">Transmembrane helix</keyword>
<evidence type="ECO:0000313" key="3">
    <source>
        <dbReference type="EMBL" id="MDR4306438.1"/>
    </source>
</evidence>
<comment type="caution">
    <text evidence="3">The sequence shown here is derived from an EMBL/GenBank/DDBJ whole genome shotgun (WGS) entry which is preliminary data.</text>
</comment>
<feature type="transmembrane region" description="Helical" evidence="2">
    <location>
        <begin position="185"/>
        <end position="206"/>
    </location>
</feature>
<keyword evidence="2" id="KW-0472">Membrane</keyword>
<feature type="region of interest" description="Disordered" evidence="1">
    <location>
        <begin position="1"/>
        <end position="26"/>
    </location>
</feature>
<keyword evidence="2" id="KW-0812">Transmembrane</keyword>
<sequence length="262" mass="27206">MTAEPSAPLRRSEAEPEPVAVDGGPAKPPRDAFLQGLRASISTPGFVLWGSFIGFGAMTHDFGWPLWLAAFSTALIWAAPGQLVLAGALASGAGLAGATFAVSISGVRLLPMVVAIMPVLRSERTRFWTRILAAHFVAVTAWFEGLRLASALPRAERMPFFFGLAAGLVVGSVVSTATGHAAAGLLPRALAVGLLGLTPMYFLMSLERGADGFAEKLAIGLGLVIGPLAGLLTQEFDLIATGLIGGTAAFFAERFRTEQAGS</sequence>
<organism evidence="3 4">
    <name type="scientific">Chelatococcus sambhunathii</name>
    <dbReference type="NCBI Taxonomy" id="363953"/>
    <lineage>
        <taxon>Bacteria</taxon>
        <taxon>Pseudomonadati</taxon>
        <taxon>Pseudomonadota</taxon>
        <taxon>Alphaproteobacteria</taxon>
        <taxon>Hyphomicrobiales</taxon>
        <taxon>Chelatococcaceae</taxon>
        <taxon>Chelatococcus</taxon>
    </lineage>
</organism>
<name>A0ABU1DE95_9HYPH</name>
<dbReference type="Pfam" id="PF03591">
    <property type="entry name" value="AzlC"/>
    <property type="match status" value="1"/>
</dbReference>
<dbReference type="Proteomes" id="UP001181622">
    <property type="component" value="Unassembled WGS sequence"/>
</dbReference>
<gene>
    <name evidence="3" type="ORF">IHQ68_07385</name>
</gene>
<feature type="transmembrane region" description="Helical" evidence="2">
    <location>
        <begin position="127"/>
        <end position="146"/>
    </location>
</feature>
<keyword evidence="4" id="KW-1185">Reference proteome</keyword>
<reference evidence="3" key="1">
    <citation type="submission" date="2020-10" db="EMBL/GenBank/DDBJ databases">
        <authorList>
            <person name="Abbas A."/>
            <person name="Razzaq R."/>
            <person name="Waqas M."/>
            <person name="Abbas N."/>
            <person name="Nielsen T.K."/>
            <person name="Hansen L.H."/>
            <person name="Hussain S."/>
            <person name="Shahid M."/>
        </authorList>
    </citation>
    <scope>NUCLEOTIDE SEQUENCE</scope>
    <source>
        <strain evidence="3">S14</strain>
    </source>
</reference>
<evidence type="ECO:0000256" key="2">
    <source>
        <dbReference type="SAM" id="Phobius"/>
    </source>
</evidence>
<feature type="transmembrane region" description="Helical" evidence="2">
    <location>
        <begin position="158"/>
        <end position="179"/>
    </location>
</feature>
<evidence type="ECO:0000313" key="4">
    <source>
        <dbReference type="Proteomes" id="UP001181622"/>
    </source>
</evidence>
<feature type="transmembrane region" description="Helical" evidence="2">
    <location>
        <begin position="37"/>
        <end position="58"/>
    </location>
</feature>